<dbReference type="Gene3D" id="2.60.120.260">
    <property type="entry name" value="Galactose-binding domain-like"/>
    <property type="match status" value="1"/>
</dbReference>
<evidence type="ECO:0000259" key="2">
    <source>
        <dbReference type="SMART" id="SM00939"/>
    </source>
</evidence>
<dbReference type="Pfam" id="PF08530">
    <property type="entry name" value="PepX_C"/>
    <property type="match status" value="1"/>
</dbReference>
<feature type="domain" description="Xaa-Pro dipeptidyl-peptidase C-terminal" evidence="2">
    <location>
        <begin position="290"/>
        <end position="520"/>
    </location>
</feature>
<dbReference type="InterPro" id="IPR005674">
    <property type="entry name" value="CocE/Ser_esterase"/>
</dbReference>
<dbReference type="InterPro" id="IPR050585">
    <property type="entry name" value="Xaa-Pro_dipeptidyl-ppase/CocE"/>
</dbReference>
<organism evidence="3 4">
    <name type="scientific">Jiella mangrovi</name>
    <dbReference type="NCBI Taxonomy" id="2821407"/>
    <lineage>
        <taxon>Bacteria</taxon>
        <taxon>Pseudomonadati</taxon>
        <taxon>Pseudomonadota</taxon>
        <taxon>Alphaproteobacteria</taxon>
        <taxon>Hyphomicrobiales</taxon>
        <taxon>Aurantimonadaceae</taxon>
        <taxon>Jiella</taxon>
    </lineage>
</organism>
<dbReference type="EMBL" id="JAGJCF010000005">
    <property type="protein sequence ID" value="MBP0615903.1"/>
    <property type="molecule type" value="Genomic_DNA"/>
</dbReference>
<evidence type="ECO:0000313" key="4">
    <source>
        <dbReference type="Proteomes" id="UP000678276"/>
    </source>
</evidence>
<evidence type="ECO:0000256" key="1">
    <source>
        <dbReference type="ARBA" id="ARBA00022801"/>
    </source>
</evidence>
<name>A0ABS4BGM5_9HYPH</name>
<dbReference type="RefSeq" id="WP_209594317.1">
    <property type="nucleotide sequence ID" value="NZ_JAGJCF010000005.1"/>
</dbReference>
<dbReference type="InterPro" id="IPR013736">
    <property type="entry name" value="Xaa-Pro_dipept_C"/>
</dbReference>
<dbReference type="PANTHER" id="PTHR43056">
    <property type="entry name" value="PEPTIDASE S9 PROLYL OLIGOPEPTIDASE"/>
    <property type="match status" value="1"/>
</dbReference>
<dbReference type="InterPro" id="IPR029058">
    <property type="entry name" value="AB_hydrolase_fold"/>
</dbReference>
<dbReference type="SMART" id="SM00939">
    <property type="entry name" value="PepX_C"/>
    <property type="match status" value="1"/>
</dbReference>
<reference evidence="3 4" key="1">
    <citation type="submission" date="2021-04" db="EMBL/GenBank/DDBJ databases">
        <title>Whole genome sequence of Jiella sp. KSK16Y-1.</title>
        <authorList>
            <person name="Tuo L."/>
        </authorList>
    </citation>
    <scope>NUCLEOTIDE SEQUENCE [LARGE SCALE GENOMIC DNA]</scope>
    <source>
        <strain evidence="3 4">KSK16Y-1</strain>
    </source>
</reference>
<proteinExistence type="predicted"/>
<dbReference type="PANTHER" id="PTHR43056:SF10">
    <property type="entry name" value="COCE_NOND FAMILY, PUTATIVE (AFU_ORTHOLOGUE AFUA_7G00600)-RELATED"/>
    <property type="match status" value="1"/>
</dbReference>
<evidence type="ECO:0000313" key="3">
    <source>
        <dbReference type="EMBL" id="MBP0615903.1"/>
    </source>
</evidence>
<dbReference type="Proteomes" id="UP000678276">
    <property type="component" value="Unassembled WGS sequence"/>
</dbReference>
<accession>A0ABS4BGM5</accession>
<dbReference type="InterPro" id="IPR000383">
    <property type="entry name" value="Xaa-Pro-like_dom"/>
</dbReference>
<sequence length="661" mass="73327">MENTHSGQSPAPFRQIVIPLSDGTRLTARLWLPELQPGRTAPVVMEWIPYRQSDLTAIWDSMMHGYFAENGIAAIRVDLRGSGNSEGLLRDEYLRQEQDDALEVIAWLAGQDWCNGNVGMIGISWGGFAGLQIAARRPPALKAIVTCCSTDDRYSDDVHFMGGGLLIDGIQWGAGLFSQLGRPADPAHVGDRWREIWQNRLDHLEPPLAGWLAHMERDEFWKHGSICENYADIECAVYAATGWTDGYSDPVLRLMENLSCPRKGLIGPWTHIYPNWGIPGPKIGFLDECLRWWKHWLCGEDTGIMDEPRLRLWMGEDLVPHPRRPEIGGGFVAVSGWPAEGEPAVFHVADGRLTSAAAAETDPIRIDTPQTLGALGGEWCPLDGGGDGPEFQSDGRMDDALSVCFDTERLARPLEAFGIPRLRLDLAMDGDKATVIVRLNEIHESGRSARVTFAIRRITRPEGIAAGERFSAEIPLKGVAYRFGEGRRMRVAISTSYWPMVWPELKAGAVTLYPDATSLLLPSRPDDAVEENAPFGPPVSAAPIASETIEAGAIRRTVTIEAETGRTTVEQKGGPKLWRQEGLTLGDVTNHGYTILPDDPTSARAYFESIQRFERPGWAVRLEALTEVSVIEGRLHLKSSYDAFENDKPVFSKTWHHEFDY</sequence>
<keyword evidence="4" id="KW-1185">Reference proteome</keyword>
<keyword evidence="1 3" id="KW-0378">Hydrolase</keyword>
<dbReference type="NCBIfam" id="TIGR00976">
    <property type="entry name" value="CocE_NonD"/>
    <property type="match status" value="1"/>
</dbReference>
<dbReference type="SUPFAM" id="SSF49785">
    <property type="entry name" value="Galactose-binding domain-like"/>
    <property type="match status" value="1"/>
</dbReference>
<protein>
    <submittedName>
        <fullName evidence="3">CocE/NonD family hydrolase</fullName>
    </submittedName>
</protein>
<comment type="caution">
    <text evidence="3">The sequence shown here is derived from an EMBL/GenBank/DDBJ whole genome shotgun (WGS) entry which is preliminary data.</text>
</comment>
<dbReference type="SUPFAM" id="SSF53474">
    <property type="entry name" value="alpha/beta-Hydrolases"/>
    <property type="match status" value="1"/>
</dbReference>
<dbReference type="Gene3D" id="3.40.50.1820">
    <property type="entry name" value="alpha/beta hydrolase"/>
    <property type="match status" value="1"/>
</dbReference>
<dbReference type="InterPro" id="IPR008979">
    <property type="entry name" value="Galactose-bd-like_sf"/>
</dbReference>
<dbReference type="Pfam" id="PF02129">
    <property type="entry name" value="Peptidase_S15"/>
    <property type="match status" value="1"/>
</dbReference>
<gene>
    <name evidence="3" type="ORF">J6595_09950</name>
</gene>
<dbReference type="GO" id="GO:0016787">
    <property type="term" value="F:hydrolase activity"/>
    <property type="evidence" value="ECO:0007669"/>
    <property type="project" value="UniProtKB-KW"/>
</dbReference>